<evidence type="ECO:0000313" key="10">
    <source>
        <dbReference type="Proteomes" id="UP000431092"/>
    </source>
</evidence>
<evidence type="ECO:0000256" key="6">
    <source>
        <dbReference type="ARBA" id="ARBA00022989"/>
    </source>
</evidence>
<keyword evidence="4 8" id="KW-1003">Cell membrane</keyword>
<comment type="similarity">
    <text evidence="2 8">Belongs to the 4-toluene sulfonate uptake permease (TSUP) (TC 2.A.102) family.</text>
</comment>
<feature type="transmembrane region" description="Helical" evidence="8">
    <location>
        <begin position="99"/>
        <end position="118"/>
    </location>
</feature>
<dbReference type="AlphaFoldDB" id="A0A6I3IG39"/>
<proteinExistence type="inferred from homology"/>
<protein>
    <recommendedName>
        <fullName evidence="8">Probable membrane transporter protein</fullName>
    </recommendedName>
</protein>
<feature type="transmembrane region" description="Helical" evidence="8">
    <location>
        <begin position="130"/>
        <end position="153"/>
    </location>
</feature>
<keyword evidence="10" id="KW-1185">Reference proteome</keyword>
<evidence type="ECO:0000256" key="5">
    <source>
        <dbReference type="ARBA" id="ARBA00022692"/>
    </source>
</evidence>
<keyword evidence="5 8" id="KW-0812">Transmembrane</keyword>
<keyword evidence="6 8" id="KW-1133">Transmembrane helix</keyword>
<evidence type="ECO:0000256" key="7">
    <source>
        <dbReference type="ARBA" id="ARBA00023136"/>
    </source>
</evidence>
<comment type="subcellular location">
    <subcellularLocation>
        <location evidence="1 8">Cell membrane</location>
        <topology evidence="1 8">Multi-pass membrane protein</topology>
    </subcellularLocation>
</comment>
<gene>
    <name evidence="9" type="ORF">GGG17_01830</name>
</gene>
<name>A0A6I3IG39_9MICO</name>
<dbReference type="PANTHER" id="PTHR30269">
    <property type="entry name" value="TRANSMEMBRANE PROTEIN YFCA"/>
    <property type="match status" value="1"/>
</dbReference>
<evidence type="ECO:0000313" key="9">
    <source>
        <dbReference type="EMBL" id="MTB70735.1"/>
    </source>
</evidence>
<evidence type="ECO:0000256" key="3">
    <source>
        <dbReference type="ARBA" id="ARBA00022448"/>
    </source>
</evidence>
<evidence type="ECO:0000256" key="1">
    <source>
        <dbReference type="ARBA" id="ARBA00004651"/>
    </source>
</evidence>
<evidence type="ECO:0000256" key="4">
    <source>
        <dbReference type="ARBA" id="ARBA00022475"/>
    </source>
</evidence>
<dbReference type="PANTHER" id="PTHR30269:SF23">
    <property type="entry name" value="MEMBRANE TRANSPORTER PROTEIN YDHB-RELATED"/>
    <property type="match status" value="1"/>
</dbReference>
<feature type="transmembrane region" description="Helical" evidence="8">
    <location>
        <begin position="197"/>
        <end position="213"/>
    </location>
</feature>
<feature type="transmembrane region" description="Helical" evidence="8">
    <location>
        <begin position="73"/>
        <end position="93"/>
    </location>
</feature>
<dbReference type="EMBL" id="WLVL01000006">
    <property type="protein sequence ID" value="MTB70735.1"/>
    <property type="molecule type" value="Genomic_DNA"/>
</dbReference>
<organism evidence="9 10">
    <name type="scientific">Arsenicicoccus cauae</name>
    <dbReference type="NCBI Taxonomy" id="2663847"/>
    <lineage>
        <taxon>Bacteria</taxon>
        <taxon>Bacillati</taxon>
        <taxon>Actinomycetota</taxon>
        <taxon>Actinomycetes</taxon>
        <taxon>Micrococcales</taxon>
        <taxon>Intrasporangiaceae</taxon>
        <taxon>Arsenicicoccus</taxon>
    </lineage>
</organism>
<dbReference type="GO" id="GO:0005886">
    <property type="term" value="C:plasma membrane"/>
    <property type="evidence" value="ECO:0007669"/>
    <property type="project" value="UniProtKB-SubCell"/>
</dbReference>
<dbReference type="RefSeq" id="WP_154592095.1">
    <property type="nucleotide sequence ID" value="NZ_WLVL01000006.1"/>
</dbReference>
<accession>A0A6I3IG39</accession>
<evidence type="ECO:0000256" key="2">
    <source>
        <dbReference type="ARBA" id="ARBA00009142"/>
    </source>
</evidence>
<dbReference type="Pfam" id="PF01925">
    <property type="entry name" value="TauE"/>
    <property type="match status" value="1"/>
</dbReference>
<dbReference type="InterPro" id="IPR052017">
    <property type="entry name" value="TSUP"/>
</dbReference>
<evidence type="ECO:0000256" key="8">
    <source>
        <dbReference type="RuleBase" id="RU363041"/>
    </source>
</evidence>
<keyword evidence="7 8" id="KW-0472">Membrane</keyword>
<dbReference type="InterPro" id="IPR002781">
    <property type="entry name" value="TM_pro_TauE-like"/>
</dbReference>
<reference evidence="9 10" key="1">
    <citation type="submission" date="2019-11" db="EMBL/GenBank/DDBJ databases">
        <title>Whole genome sequencing identifies a novel species of the genus Arsenicicoccus isolated from human blood.</title>
        <authorList>
            <person name="Jeong J.H."/>
            <person name="Kweon O.J."/>
            <person name="Kim H.R."/>
            <person name="Kim T.-H."/>
            <person name="Ha S.-M."/>
            <person name="Lee M.-K."/>
        </authorList>
    </citation>
    <scope>NUCLEOTIDE SEQUENCE [LARGE SCALE GENOMIC DNA]</scope>
    <source>
        <strain evidence="9 10">MKL-02</strain>
    </source>
</reference>
<feature type="transmembrane region" description="Helical" evidence="8">
    <location>
        <begin position="165"/>
        <end position="185"/>
    </location>
</feature>
<comment type="caution">
    <text evidence="9">The sequence shown here is derived from an EMBL/GenBank/DDBJ whole genome shotgun (WGS) entry which is preliminary data.</text>
</comment>
<feature type="transmembrane region" description="Helical" evidence="8">
    <location>
        <begin position="225"/>
        <end position="243"/>
    </location>
</feature>
<sequence>MPELSPLAWSLLVAGALVVGFSKTAIGGAAMVAVGLFALALPAKESTGTLLLLLLVGDLVATRAYRHTVDRGLLVRLVLPVLLGVGLGVGFLAVVDDLVLRRVIGAILLVLLGIQLWSARRPAPRQGSRAVGRAYAALAGFTTMVANAGGPAMNLYLLRENYEKWTFLGTTAWFFLAVNLVKLPFMVGLGLVTGRGLALLPLLAPVVLVGAWLGRQVVARIDQVWFARIVTAFVAVSAVQLAVL</sequence>
<keyword evidence="3" id="KW-0813">Transport</keyword>
<dbReference type="Proteomes" id="UP000431092">
    <property type="component" value="Unassembled WGS sequence"/>
</dbReference>